<dbReference type="InterPro" id="IPR006076">
    <property type="entry name" value="FAD-dep_OxRdtase"/>
</dbReference>
<dbReference type="InterPro" id="IPR036188">
    <property type="entry name" value="FAD/NAD-bd_sf"/>
</dbReference>
<evidence type="ECO:0000313" key="6">
    <source>
        <dbReference type="EMBL" id="QNQ89560.1"/>
    </source>
</evidence>
<dbReference type="SUPFAM" id="SSF51905">
    <property type="entry name" value="FAD/NAD(P)-binding domain"/>
    <property type="match status" value="1"/>
</dbReference>
<evidence type="ECO:0000256" key="2">
    <source>
        <dbReference type="ARBA" id="ARBA00022630"/>
    </source>
</evidence>
<dbReference type="EC" id="1.5.3.2" evidence="6"/>
<accession>A0A7H0SLY5</accession>
<dbReference type="EMBL" id="CP046884">
    <property type="protein sequence ID" value="QNQ89560.1"/>
    <property type="molecule type" value="Genomic_DNA"/>
</dbReference>
<organism evidence="6 7">
    <name type="scientific">Corynebacterium poyangense</name>
    <dbReference type="NCBI Taxonomy" id="2684405"/>
    <lineage>
        <taxon>Bacteria</taxon>
        <taxon>Bacillati</taxon>
        <taxon>Actinomycetota</taxon>
        <taxon>Actinomycetes</taxon>
        <taxon>Mycobacteriales</taxon>
        <taxon>Corynebacteriaceae</taxon>
        <taxon>Corynebacterium</taxon>
    </lineage>
</organism>
<keyword evidence="4 6" id="KW-0560">Oxidoreductase</keyword>
<dbReference type="Pfam" id="PF01266">
    <property type="entry name" value="DAO"/>
    <property type="match status" value="1"/>
</dbReference>
<dbReference type="SUPFAM" id="SSF54373">
    <property type="entry name" value="FAD-linked reductases, C-terminal domain"/>
    <property type="match status" value="1"/>
</dbReference>
<dbReference type="NCBIfam" id="NF008425">
    <property type="entry name" value="PRK11259.1"/>
    <property type="match status" value="1"/>
</dbReference>
<sequence length="390" mass="43330">MTLNPPSRENFDVIIVGVGAMGSAALDALANRGAKVLGIEQFSIAHDRGSSHGGSRIIRQSYFEHPDYVPWLKRAYELWEQLDSWWEEPIMHITGGLYMGPSASPTFAGSLLAAELHHLPHKVLSSSDVHQRFPQFHPGHDDTALFEEIAGWVVPEETIRAQVARAQLRGAELKTGIEVQNITCHPHEVQVHCSDGATYRADQIILSPGAWASHFLADLNFPMKVERQVMYWFDPTDLQEHFESSPVYVHESPAGEQIYGFPANSEGAKVAFFRKGTLTQPDTLIRDVCATEIQAMRQRLAETIPTLSEGKLRQAKACMYTTTADENFIIGRHPTQHRILLACGFSGHGFKFVPVVGEVLADMISSNSDDCGVTLFDPRRFSEVQAATDH</sequence>
<keyword evidence="7" id="KW-1185">Reference proteome</keyword>
<dbReference type="Gene3D" id="3.30.9.10">
    <property type="entry name" value="D-Amino Acid Oxidase, subunit A, domain 2"/>
    <property type="match status" value="1"/>
</dbReference>
<dbReference type="GO" id="GO:0008115">
    <property type="term" value="F:sarcosine oxidase activity"/>
    <property type="evidence" value="ECO:0007669"/>
    <property type="project" value="TreeGrafter"/>
</dbReference>
<dbReference type="PANTHER" id="PTHR10961">
    <property type="entry name" value="PEROXISOMAL SARCOSINE OXIDASE"/>
    <property type="match status" value="1"/>
</dbReference>
<proteinExistence type="predicted"/>
<dbReference type="RefSeq" id="WP_187975014.1">
    <property type="nucleotide sequence ID" value="NZ_CP046884.1"/>
</dbReference>
<dbReference type="KEGG" id="cpoy:GP475_02115"/>
<evidence type="ECO:0000256" key="3">
    <source>
        <dbReference type="ARBA" id="ARBA00022827"/>
    </source>
</evidence>
<evidence type="ECO:0000256" key="1">
    <source>
        <dbReference type="ARBA" id="ARBA00001974"/>
    </source>
</evidence>
<name>A0A7H0SLY5_9CORY</name>
<comment type="cofactor">
    <cofactor evidence="1">
        <name>FAD</name>
        <dbReference type="ChEBI" id="CHEBI:57692"/>
    </cofactor>
</comment>
<protein>
    <submittedName>
        <fullName evidence="6">N-methyl-L-tryptophan oxidase</fullName>
        <ecNumber evidence="6">1.5.3.2</ecNumber>
    </submittedName>
</protein>
<dbReference type="GO" id="GO:0050131">
    <property type="term" value="F:N-methyl-L-amino-acid oxidase activity"/>
    <property type="evidence" value="ECO:0007669"/>
    <property type="project" value="UniProtKB-EC"/>
</dbReference>
<dbReference type="PANTHER" id="PTHR10961:SF7">
    <property type="entry name" value="FAD DEPENDENT OXIDOREDUCTASE DOMAIN-CONTAINING PROTEIN"/>
    <property type="match status" value="1"/>
</dbReference>
<dbReference type="GO" id="GO:0050660">
    <property type="term" value="F:flavin adenine dinucleotide binding"/>
    <property type="evidence" value="ECO:0007669"/>
    <property type="project" value="InterPro"/>
</dbReference>
<evidence type="ECO:0000259" key="5">
    <source>
        <dbReference type="Pfam" id="PF01266"/>
    </source>
</evidence>
<keyword evidence="3" id="KW-0274">FAD</keyword>
<evidence type="ECO:0000313" key="7">
    <source>
        <dbReference type="Proteomes" id="UP000516320"/>
    </source>
</evidence>
<feature type="domain" description="FAD dependent oxidoreductase" evidence="5">
    <location>
        <begin position="12"/>
        <end position="363"/>
    </location>
</feature>
<dbReference type="AlphaFoldDB" id="A0A7H0SLY5"/>
<dbReference type="InterPro" id="IPR045170">
    <property type="entry name" value="MTOX"/>
</dbReference>
<keyword evidence="2" id="KW-0285">Flavoprotein</keyword>
<evidence type="ECO:0000256" key="4">
    <source>
        <dbReference type="ARBA" id="ARBA00023002"/>
    </source>
</evidence>
<gene>
    <name evidence="6" type="primary">solA</name>
    <name evidence="6" type="ORF">GP475_02115</name>
</gene>
<dbReference type="Proteomes" id="UP000516320">
    <property type="component" value="Chromosome"/>
</dbReference>
<reference evidence="6 7" key="1">
    <citation type="submission" date="2019-12" db="EMBL/GenBank/DDBJ databases">
        <title>Corynebacterium sp. nov., isolated from feces of the Anser Albifrons in China.</title>
        <authorList>
            <person name="Liu Q."/>
        </authorList>
    </citation>
    <scope>NUCLEOTIDE SEQUENCE [LARGE SCALE GENOMIC DNA]</scope>
    <source>
        <strain evidence="6 7">4H37-19</strain>
    </source>
</reference>
<dbReference type="Gene3D" id="3.50.50.60">
    <property type="entry name" value="FAD/NAD(P)-binding domain"/>
    <property type="match status" value="1"/>
</dbReference>